<evidence type="ECO:0000313" key="3">
    <source>
        <dbReference type="Proteomes" id="UP000235116"/>
    </source>
</evidence>
<name>A0A2K9LNM6_9GAMM</name>
<evidence type="ECO:0000313" key="2">
    <source>
        <dbReference type="EMBL" id="AUM13873.1"/>
    </source>
</evidence>
<proteinExistence type="predicted"/>
<dbReference type="EMBL" id="CP022684">
    <property type="protein sequence ID" value="AUM13873.1"/>
    <property type="molecule type" value="Genomic_DNA"/>
</dbReference>
<feature type="domain" description="HD-GYP" evidence="1">
    <location>
        <begin position="156"/>
        <end position="352"/>
    </location>
</feature>
<protein>
    <recommendedName>
        <fullName evidence="1">HD-GYP domain-containing protein</fullName>
    </recommendedName>
</protein>
<dbReference type="KEGG" id="kak:Kalk_16185"/>
<dbReference type="PANTHER" id="PTHR43155:SF2">
    <property type="entry name" value="CYCLIC DI-GMP PHOSPHODIESTERASE PA4108"/>
    <property type="match status" value="1"/>
</dbReference>
<dbReference type="OrthoDB" id="9816273at2"/>
<dbReference type="InterPro" id="IPR037522">
    <property type="entry name" value="HD_GYP_dom"/>
</dbReference>
<keyword evidence="3" id="KW-1185">Reference proteome</keyword>
<dbReference type="SUPFAM" id="SSF109604">
    <property type="entry name" value="HD-domain/PDEase-like"/>
    <property type="match status" value="1"/>
</dbReference>
<dbReference type="RefSeq" id="WP_101895248.1">
    <property type="nucleotide sequence ID" value="NZ_CP022684.1"/>
</dbReference>
<accession>A0A2K9LNM6</accession>
<evidence type="ECO:0000259" key="1">
    <source>
        <dbReference type="PROSITE" id="PS51832"/>
    </source>
</evidence>
<dbReference type="Pfam" id="PF13487">
    <property type="entry name" value="HD_5"/>
    <property type="match status" value="1"/>
</dbReference>
<dbReference type="AlphaFoldDB" id="A0A2K9LNM6"/>
<dbReference type="PROSITE" id="PS51832">
    <property type="entry name" value="HD_GYP"/>
    <property type="match status" value="1"/>
</dbReference>
<gene>
    <name evidence="2" type="ORF">Kalk_16185</name>
</gene>
<dbReference type="Proteomes" id="UP000235116">
    <property type="component" value="Chromosome"/>
</dbReference>
<dbReference type="Gene3D" id="1.10.3210.10">
    <property type="entry name" value="Hypothetical protein af1432"/>
    <property type="match status" value="1"/>
</dbReference>
<sequence length="425" mass="49030">MAVRTQKLIADELQIGMFVSGIDRPWRETPFPIQGFHIESREQLERMQHLCKWAYVDVQKSRAQVTVAPAQDFSFVSNYFEEKQRRNGRELLNLRIRSIQNDRPYKRLTNLNTEMRQARKVHKRIRDRIKRTLRALAGDGRLSIEDLRDVSNQLVNSVIRNPDAFAYLSRIDSHSEDLLNYSIRVASWAVLTGRHLDLTREAMSDLALASLLCKIGYTTIPQEILRIKGTPTPHVNEMLKWSLVRGVKLLRASDQFTSRIVKLVSHHLERHDGSGFPRGVSGRHIPFLSQIIGLSDYYESLVSYDYRDEPLSSADAVRELFSQRDVLFDSYLVEEFIQAIGLYPTGSVVTLNDDRLAVVIGQNKARLKPKLLILEDGRKPWQFFKRRIVDLNNPANDDFIVASQPALAPDSEHRHSHYFRHASSF</sequence>
<dbReference type="InterPro" id="IPR021812">
    <property type="entry name" value="DUF3391"/>
</dbReference>
<dbReference type="Pfam" id="PF11871">
    <property type="entry name" value="DUF3391"/>
    <property type="match status" value="1"/>
</dbReference>
<dbReference type="PANTHER" id="PTHR43155">
    <property type="entry name" value="CYCLIC DI-GMP PHOSPHODIESTERASE PA4108-RELATED"/>
    <property type="match status" value="1"/>
</dbReference>
<organism evidence="2 3">
    <name type="scientific">Ketobacter alkanivorans</name>
    <dbReference type="NCBI Taxonomy" id="1917421"/>
    <lineage>
        <taxon>Bacteria</taxon>
        <taxon>Pseudomonadati</taxon>
        <taxon>Pseudomonadota</taxon>
        <taxon>Gammaproteobacteria</taxon>
        <taxon>Pseudomonadales</taxon>
        <taxon>Ketobacteraceae</taxon>
        <taxon>Ketobacter</taxon>
    </lineage>
</organism>
<reference evidence="3" key="1">
    <citation type="submission" date="2017-08" db="EMBL/GenBank/DDBJ databases">
        <title>Direct submision.</title>
        <authorList>
            <person name="Kim S.-J."/>
            <person name="Rhee S.-K."/>
        </authorList>
    </citation>
    <scope>NUCLEOTIDE SEQUENCE [LARGE SCALE GENOMIC DNA]</scope>
    <source>
        <strain evidence="3">GI5</strain>
    </source>
</reference>